<feature type="coiled-coil region" evidence="1">
    <location>
        <begin position="114"/>
        <end position="141"/>
    </location>
</feature>
<feature type="compositionally biased region" description="Acidic residues" evidence="2">
    <location>
        <begin position="10"/>
        <end position="20"/>
    </location>
</feature>
<evidence type="ECO:0000256" key="1">
    <source>
        <dbReference type="SAM" id="Coils"/>
    </source>
</evidence>
<dbReference type="AlphaFoldDB" id="A0A814YRN2"/>
<evidence type="ECO:0000313" key="6">
    <source>
        <dbReference type="EMBL" id="CAF3948692.1"/>
    </source>
</evidence>
<dbReference type="EMBL" id="CAJOBF010003045">
    <property type="protein sequence ID" value="CAF4070909.1"/>
    <property type="molecule type" value="Genomic_DNA"/>
</dbReference>
<evidence type="ECO:0000313" key="9">
    <source>
        <dbReference type="Proteomes" id="UP000663866"/>
    </source>
</evidence>
<reference evidence="3" key="1">
    <citation type="submission" date="2021-02" db="EMBL/GenBank/DDBJ databases">
        <authorList>
            <person name="Nowell W R."/>
        </authorList>
    </citation>
    <scope>NUCLEOTIDE SEQUENCE</scope>
</reference>
<evidence type="ECO:0000256" key="2">
    <source>
        <dbReference type="SAM" id="MobiDB-lite"/>
    </source>
</evidence>
<gene>
    <name evidence="3" type="ORF">CJN711_LOCUS13604</name>
    <name evidence="6" type="ORF">OVN521_LOCUS12110</name>
    <name evidence="7" type="ORF">UXM345_LOCUS20434</name>
    <name evidence="4" type="ORF">WKI299_LOCUS6761</name>
    <name evidence="5" type="ORF">XDN619_LOCUS36454</name>
</gene>
<sequence length="142" mass="16710">MDEHQHENVESSENESETDETQWHYQRKSSKHGYNPSETSCKEGLLIKLKENKHLLPAHIQFYIPQQFREQKDDKALVNNNIGIYQVQAQKGIIFNNNQQDFNKWSKLNAKLSLPSTTNNISTWNSELKQLQEELNNLKKKK</sequence>
<organism evidence="3 8">
    <name type="scientific">Rotaria magnacalcarata</name>
    <dbReference type="NCBI Taxonomy" id="392030"/>
    <lineage>
        <taxon>Eukaryota</taxon>
        <taxon>Metazoa</taxon>
        <taxon>Spiralia</taxon>
        <taxon>Gnathifera</taxon>
        <taxon>Rotifera</taxon>
        <taxon>Eurotatoria</taxon>
        <taxon>Bdelloidea</taxon>
        <taxon>Philodinida</taxon>
        <taxon>Philodinidae</taxon>
        <taxon>Rotaria</taxon>
    </lineage>
</organism>
<dbReference type="EMBL" id="CAJNRG010018877">
    <property type="protein sequence ID" value="CAF2264332.1"/>
    <property type="molecule type" value="Genomic_DNA"/>
</dbReference>
<dbReference type="Proteomes" id="UP000663842">
    <property type="component" value="Unassembled WGS sequence"/>
</dbReference>
<dbReference type="Proteomes" id="UP000663855">
    <property type="component" value="Unassembled WGS sequence"/>
</dbReference>
<feature type="region of interest" description="Disordered" evidence="2">
    <location>
        <begin position="1"/>
        <end position="38"/>
    </location>
</feature>
<evidence type="ECO:0000313" key="7">
    <source>
        <dbReference type="EMBL" id="CAF4070909.1"/>
    </source>
</evidence>
<protein>
    <submittedName>
        <fullName evidence="3">Uncharacterized protein</fullName>
    </submittedName>
</protein>
<dbReference type="EMBL" id="CAJNOV010006005">
    <property type="protein sequence ID" value="CAF1233096.1"/>
    <property type="molecule type" value="Genomic_DNA"/>
</dbReference>
<keyword evidence="9" id="KW-1185">Reference proteome</keyword>
<dbReference type="Proteomes" id="UP000663866">
    <property type="component" value="Unassembled WGS sequence"/>
</dbReference>
<evidence type="ECO:0000313" key="5">
    <source>
        <dbReference type="EMBL" id="CAF2264332.1"/>
    </source>
</evidence>
<keyword evidence="1" id="KW-0175">Coiled coil</keyword>
<dbReference type="EMBL" id="CAJNRF010002010">
    <property type="protein sequence ID" value="CAF2032503.1"/>
    <property type="molecule type" value="Genomic_DNA"/>
</dbReference>
<comment type="caution">
    <text evidence="3">The sequence shown here is derived from an EMBL/GenBank/DDBJ whole genome shotgun (WGS) entry which is preliminary data.</text>
</comment>
<evidence type="ECO:0000313" key="8">
    <source>
        <dbReference type="Proteomes" id="UP000663855"/>
    </source>
</evidence>
<dbReference type="Proteomes" id="UP000663887">
    <property type="component" value="Unassembled WGS sequence"/>
</dbReference>
<dbReference type="Proteomes" id="UP000663856">
    <property type="component" value="Unassembled WGS sequence"/>
</dbReference>
<dbReference type="EMBL" id="CAJOBG010001666">
    <property type="protein sequence ID" value="CAF3948692.1"/>
    <property type="molecule type" value="Genomic_DNA"/>
</dbReference>
<evidence type="ECO:0000313" key="4">
    <source>
        <dbReference type="EMBL" id="CAF2032503.1"/>
    </source>
</evidence>
<name>A0A814YRN2_9BILA</name>
<proteinExistence type="predicted"/>
<evidence type="ECO:0000313" key="3">
    <source>
        <dbReference type="EMBL" id="CAF1233096.1"/>
    </source>
</evidence>
<accession>A0A814YRN2</accession>